<proteinExistence type="predicted"/>
<organism evidence="2 3">
    <name type="scientific">Striga asiatica</name>
    <name type="common">Asiatic witchweed</name>
    <name type="synonym">Buchnera asiatica</name>
    <dbReference type="NCBI Taxonomy" id="4170"/>
    <lineage>
        <taxon>Eukaryota</taxon>
        <taxon>Viridiplantae</taxon>
        <taxon>Streptophyta</taxon>
        <taxon>Embryophyta</taxon>
        <taxon>Tracheophyta</taxon>
        <taxon>Spermatophyta</taxon>
        <taxon>Magnoliopsida</taxon>
        <taxon>eudicotyledons</taxon>
        <taxon>Gunneridae</taxon>
        <taxon>Pentapetalae</taxon>
        <taxon>asterids</taxon>
        <taxon>lamiids</taxon>
        <taxon>Lamiales</taxon>
        <taxon>Orobanchaceae</taxon>
        <taxon>Buchnereae</taxon>
        <taxon>Striga</taxon>
    </lineage>
</organism>
<evidence type="ECO:0000313" key="2">
    <source>
        <dbReference type="EMBL" id="GER33798.1"/>
    </source>
</evidence>
<dbReference type="AlphaFoldDB" id="A0A5A7PMF9"/>
<dbReference type="EMBL" id="BKCP01004794">
    <property type="protein sequence ID" value="GER33798.1"/>
    <property type="molecule type" value="Genomic_DNA"/>
</dbReference>
<keyword evidence="3" id="KW-1185">Reference proteome</keyword>
<accession>A0A5A7PMF9</accession>
<reference evidence="3" key="1">
    <citation type="journal article" date="2019" name="Curr. Biol.">
        <title>Genome Sequence of Striga asiatica Provides Insight into the Evolution of Plant Parasitism.</title>
        <authorList>
            <person name="Yoshida S."/>
            <person name="Kim S."/>
            <person name="Wafula E.K."/>
            <person name="Tanskanen J."/>
            <person name="Kim Y.M."/>
            <person name="Honaas L."/>
            <person name="Yang Z."/>
            <person name="Spallek T."/>
            <person name="Conn C.E."/>
            <person name="Ichihashi Y."/>
            <person name="Cheong K."/>
            <person name="Cui S."/>
            <person name="Der J.P."/>
            <person name="Gundlach H."/>
            <person name="Jiao Y."/>
            <person name="Hori C."/>
            <person name="Ishida J.K."/>
            <person name="Kasahara H."/>
            <person name="Kiba T."/>
            <person name="Kim M.S."/>
            <person name="Koo N."/>
            <person name="Laohavisit A."/>
            <person name="Lee Y.H."/>
            <person name="Lumba S."/>
            <person name="McCourt P."/>
            <person name="Mortimer J.C."/>
            <person name="Mutuku J.M."/>
            <person name="Nomura T."/>
            <person name="Sasaki-Sekimoto Y."/>
            <person name="Seto Y."/>
            <person name="Wang Y."/>
            <person name="Wakatake T."/>
            <person name="Sakakibara H."/>
            <person name="Demura T."/>
            <person name="Yamaguchi S."/>
            <person name="Yoneyama K."/>
            <person name="Manabe R.I."/>
            <person name="Nelson D.C."/>
            <person name="Schulman A.H."/>
            <person name="Timko M.P."/>
            <person name="dePamphilis C.W."/>
            <person name="Choi D."/>
            <person name="Shirasu K."/>
        </authorList>
    </citation>
    <scope>NUCLEOTIDE SEQUENCE [LARGE SCALE GENOMIC DNA]</scope>
    <source>
        <strain evidence="3">cv. UVA1</strain>
    </source>
</reference>
<dbReference type="Proteomes" id="UP000325081">
    <property type="component" value="Unassembled WGS sequence"/>
</dbReference>
<comment type="caution">
    <text evidence="2">The sequence shown here is derived from an EMBL/GenBank/DDBJ whole genome shotgun (WGS) entry which is preliminary data.</text>
</comment>
<name>A0A5A7PMF9_STRAF</name>
<sequence length="120" mass="13056">MFLASMDAPRRPRLVNPTAYNPHCPFHPFGKGVGDCTLMSPLLILSRVPTSNTGVLPEIFFSSSGPKVGLSSPKRPVSPSNSREATNSKRSTRRMGSHLSSHMDSPKVDFPSISRGRMCT</sequence>
<feature type="compositionally biased region" description="Polar residues" evidence="1">
    <location>
        <begin position="78"/>
        <end position="89"/>
    </location>
</feature>
<evidence type="ECO:0000256" key="1">
    <source>
        <dbReference type="SAM" id="MobiDB-lite"/>
    </source>
</evidence>
<feature type="region of interest" description="Disordered" evidence="1">
    <location>
        <begin position="63"/>
        <end position="120"/>
    </location>
</feature>
<protein>
    <submittedName>
        <fullName evidence="2">Spermidine synthase 3</fullName>
    </submittedName>
</protein>
<evidence type="ECO:0000313" key="3">
    <source>
        <dbReference type="Proteomes" id="UP000325081"/>
    </source>
</evidence>
<gene>
    <name evidence="2" type="ORF">STAS_09958</name>
</gene>